<comment type="caution">
    <text evidence="1">The sequence shown here is derived from an EMBL/GenBank/DDBJ whole genome shotgun (WGS) entry which is preliminary data.</text>
</comment>
<evidence type="ECO:0000313" key="1">
    <source>
        <dbReference type="EMBL" id="MCU6679339.1"/>
    </source>
</evidence>
<protein>
    <submittedName>
        <fullName evidence="1">Uncharacterized protein</fullName>
    </submittedName>
</protein>
<dbReference type="Proteomes" id="UP001062027">
    <property type="component" value="Unassembled WGS sequence"/>
</dbReference>
<dbReference type="RefSeq" id="WP_262663635.1">
    <property type="nucleotide sequence ID" value="NZ_JAMHKS010000076.1"/>
</dbReference>
<name>A0ABT2REP7_9ENTR</name>
<keyword evidence="2" id="KW-1185">Reference proteome</keyword>
<organism evidence="1 2">
    <name type="scientific">Leclercia tamurae</name>
    <dbReference type="NCBI Taxonomy" id="2926467"/>
    <lineage>
        <taxon>Bacteria</taxon>
        <taxon>Pseudomonadati</taxon>
        <taxon>Pseudomonadota</taxon>
        <taxon>Gammaproteobacteria</taxon>
        <taxon>Enterobacterales</taxon>
        <taxon>Enterobacteriaceae</taxon>
        <taxon>Leclercia</taxon>
    </lineage>
</organism>
<sequence length="134" mass="14499">MIISQSGYGLVTLNAVELINQQLSPTEAWSRAVAGKEKGCPKSAFLGLCQFGWVKGVRPGEYLSARALNGPNKDYAIRAARLVLADSESIYTPRQLWTLSTVALIQPAANHNQQMNVVLALKEAGLLIEGTVPY</sequence>
<dbReference type="EMBL" id="JAMHKS010000076">
    <property type="protein sequence ID" value="MCU6679339.1"/>
    <property type="molecule type" value="Genomic_DNA"/>
</dbReference>
<evidence type="ECO:0000313" key="2">
    <source>
        <dbReference type="Proteomes" id="UP001062027"/>
    </source>
</evidence>
<gene>
    <name evidence="1" type="ORF">M8318_16905</name>
</gene>
<dbReference type="InterPro" id="IPR053917">
    <property type="entry name" value="DUF6979"/>
</dbReference>
<dbReference type="Pfam" id="PF22399">
    <property type="entry name" value="DUF6979"/>
    <property type="match status" value="1"/>
</dbReference>
<accession>A0ABT2REP7</accession>
<reference evidence="1" key="1">
    <citation type="submission" date="2022-05" db="EMBL/GenBank/DDBJ databases">
        <title>Description of a novel species of Leclercia; Leclercia tamurae and the Proposal for a Novel Genus Silvania gen. nov. Containing Two Novel Species Silvania hatchlandensis sp. nov. and Silvania confinis sp. nov. Isolated from the Rhizosphere of Oak.</title>
        <authorList>
            <person name="Maddock D.W."/>
            <person name="Brady C.L."/>
            <person name="Denman S."/>
            <person name="Arnold D."/>
        </authorList>
    </citation>
    <scope>NUCLEOTIDE SEQUENCE</scope>
    <source>
        <strain evidence="1">H6S3</strain>
    </source>
</reference>
<proteinExistence type="predicted"/>